<dbReference type="InterPro" id="IPR005583">
    <property type="entry name" value="YaaA"/>
</dbReference>
<organism evidence="2">
    <name type="scientific">Yersinia ruckeri</name>
    <dbReference type="NCBI Taxonomy" id="29486"/>
    <lineage>
        <taxon>Bacteria</taxon>
        <taxon>Pseudomonadati</taxon>
        <taxon>Pseudomonadota</taxon>
        <taxon>Gammaproteobacteria</taxon>
        <taxon>Enterobacterales</taxon>
        <taxon>Yersiniaceae</taxon>
        <taxon>Yersinia</taxon>
    </lineage>
</organism>
<gene>
    <name evidence="2" type="ORF">CSF007_2855</name>
</gene>
<evidence type="ECO:0000313" key="2">
    <source>
        <dbReference type="EMBL" id="CEK26350.1"/>
    </source>
</evidence>
<dbReference type="EMBL" id="LN681231">
    <property type="protein sequence ID" value="CEK26350.1"/>
    <property type="molecule type" value="Genomic_DNA"/>
</dbReference>
<reference evidence="2" key="1">
    <citation type="journal article" date="2015" name="Genome Announc.">
        <title>Complete Genome Sequence of Yersinia ruckeri Strain CSF007-82, Etiologic Agent of Red Mouth Disease in Salmonid Fish.</title>
        <authorList>
            <person name="Nelson M.C."/>
            <person name="LaPatra S.E."/>
            <person name="Welch T.J."/>
            <person name="Graf J."/>
        </authorList>
    </citation>
    <scope>NUCLEOTIDE SEQUENCE</scope>
    <source>
        <strain evidence="2">CSF007-82</strain>
    </source>
</reference>
<dbReference type="HAMAP" id="MF_00652">
    <property type="entry name" value="UPF0246"/>
    <property type="match status" value="1"/>
</dbReference>
<dbReference type="PANTHER" id="PTHR30283">
    <property type="entry name" value="PEROXIDE STRESS RESPONSE PROTEIN YAAA"/>
    <property type="match status" value="1"/>
</dbReference>
<dbReference type="NCBIfam" id="NF002541">
    <property type="entry name" value="PRK02101.1-1"/>
    <property type="match status" value="1"/>
</dbReference>
<evidence type="ECO:0000256" key="1">
    <source>
        <dbReference type="HAMAP-Rule" id="MF_00652"/>
    </source>
</evidence>
<dbReference type="Pfam" id="PF03883">
    <property type="entry name" value="H2O2_YaaD"/>
    <property type="match status" value="1"/>
</dbReference>
<proteinExistence type="inferred from homology"/>
<dbReference type="NCBIfam" id="NF002542">
    <property type="entry name" value="PRK02101.1-3"/>
    <property type="match status" value="1"/>
</dbReference>
<protein>
    <recommendedName>
        <fullName evidence="1">UPF0246 protein CSF007_2855</fullName>
    </recommendedName>
</protein>
<dbReference type="GO" id="GO:0033194">
    <property type="term" value="P:response to hydroperoxide"/>
    <property type="evidence" value="ECO:0007669"/>
    <property type="project" value="TreeGrafter"/>
</dbReference>
<dbReference type="GO" id="GO:0005829">
    <property type="term" value="C:cytosol"/>
    <property type="evidence" value="ECO:0007669"/>
    <property type="project" value="TreeGrafter"/>
</dbReference>
<dbReference type="AlphaFoldDB" id="A0A0A8V9X0"/>
<sequence length="282" mass="32082">MTILRLVDAHFLLQCVYLDKQDVVMLIIISPAKTLDYQSPLVTTTFTQPELLDKSQALIEICRELTPPQIASLMHISDKLAGLNAARFSEWQPDFTPENARQAILAFKGDVYTGMQAQDFSKADFSFAQKHLRMLSGLYGVLRPLDLMQPYRLEMGTKLANPQGKDLYAFWGDILTDKLNQALEQQGDNVLINLASDEYFKAVKPAKLNGTLIKPVFLDQKNGKYKIISFYAKKARGLMSRFIIQNRLEKTEQLIGFNLEGYQFDPALSAKNELVFKRPEQH</sequence>
<name>A0A0A8V9X0_YERRU</name>
<dbReference type="PANTHER" id="PTHR30283:SF4">
    <property type="entry name" value="PEROXIDE STRESS RESISTANCE PROTEIN YAAA"/>
    <property type="match status" value="1"/>
</dbReference>
<accession>A0A0A8V9X0</accession>
<comment type="similarity">
    <text evidence="1">Belongs to the UPF0246 family.</text>
</comment>